<dbReference type="EMBL" id="JAATIQ010000680">
    <property type="protein sequence ID" value="KAF4348523.1"/>
    <property type="molecule type" value="Genomic_DNA"/>
</dbReference>
<protein>
    <submittedName>
        <fullName evidence="1">Uncharacterized protein</fullName>
    </submittedName>
</protein>
<name>A0A7J6DR06_CANSA</name>
<dbReference type="Proteomes" id="UP000583929">
    <property type="component" value="Unassembled WGS sequence"/>
</dbReference>
<proteinExistence type="predicted"/>
<organism evidence="1 2">
    <name type="scientific">Cannabis sativa</name>
    <name type="common">Hemp</name>
    <name type="synonym">Marijuana</name>
    <dbReference type="NCBI Taxonomy" id="3483"/>
    <lineage>
        <taxon>Eukaryota</taxon>
        <taxon>Viridiplantae</taxon>
        <taxon>Streptophyta</taxon>
        <taxon>Embryophyta</taxon>
        <taxon>Tracheophyta</taxon>
        <taxon>Spermatophyta</taxon>
        <taxon>Magnoliopsida</taxon>
        <taxon>eudicotyledons</taxon>
        <taxon>Gunneridae</taxon>
        <taxon>Pentapetalae</taxon>
        <taxon>rosids</taxon>
        <taxon>fabids</taxon>
        <taxon>Rosales</taxon>
        <taxon>Cannabaceae</taxon>
        <taxon>Cannabis</taxon>
    </lineage>
</organism>
<gene>
    <name evidence="1" type="ORF">G4B88_012095</name>
</gene>
<keyword evidence="2" id="KW-1185">Reference proteome</keyword>
<evidence type="ECO:0000313" key="1">
    <source>
        <dbReference type="EMBL" id="KAF4348523.1"/>
    </source>
</evidence>
<dbReference type="AlphaFoldDB" id="A0A7J6DR06"/>
<reference evidence="1 2" key="1">
    <citation type="journal article" date="2020" name="bioRxiv">
        <title>Sequence and annotation of 42 cannabis genomes reveals extensive copy number variation in cannabinoid synthesis and pathogen resistance genes.</title>
        <authorList>
            <person name="Mckernan K.J."/>
            <person name="Helbert Y."/>
            <person name="Kane L.T."/>
            <person name="Ebling H."/>
            <person name="Zhang L."/>
            <person name="Liu B."/>
            <person name="Eaton Z."/>
            <person name="Mclaughlin S."/>
            <person name="Kingan S."/>
            <person name="Baybayan P."/>
            <person name="Concepcion G."/>
            <person name="Jordan M."/>
            <person name="Riva A."/>
            <person name="Barbazuk W."/>
            <person name="Harkins T."/>
        </authorList>
    </citation>
    <scope>NUCLEOTIDE SEQUENCE [LARGE SCALE GENOMIC DNA]</scope>
    <source>
        <strain evidence="2">cv. Jamaican Lion 4</strain>
        <tissue evidence="1">Leaf</tissue>
    </source>
</reference>
<evidence type="ECO:0000313" key="2">
    <source>
        <dbReference type="Proteomes" id="UP000583929"/>
    </source>
</evidence>
<comment type="caution">
    <text evidence="1">The sequence shown here is derived from an EMBL/GenBank/DDBJ whole genome shotgun (WGS) entry which is preliminary data.</text>
</comment>
<sequence>MLELRNPTYDRLVWKEVRRQVALAGPVCVFKSEWRSRGAAVATSISLGEQILTLRHIKELGLKDIFEKSRQYFRNRRTQYASAKVLNFSVRFWPNAPKLFFPVAEFKALEDLRLKIFYRRIR</sequence>
<accession>A0A7J6DR06</accession>